<name>B8EI16_METSB</name>
<keyword evidence="2" id="KW-1185">Reference proteome</keyword>
<protein>
    <submittedName>
        <fullName evidence="1">Uncharacterized protein</fullName>
    </submittedName>
</protein>
<dbReference type="HOGENOM" id="CLU_1553493_0_0_5"/>
<proteinExistence type="predicted"/>
<dbReference type="Proteomes" id="UP000002257">
    <property type="component" value="Chromosome"/>
</dbReference>
<sequence>MEEKELHSWKGDLEDYVGELVKIAADAAHWEKFDASEKKELLSAEDRLKRNFLEILKVFDEVPFRELREVGYSSLWNALHAAFVIGSSGTISTQASTYLANKQAALARKSRSENSYQVALRAAVEAEKTDLTGHHWKDAESIEAAVNRRLAGAGHKSTSARAIYEKLKMPPS</sequence>
<evidence type="ECO:0000313" key="2">
    <source>
        <dbReference type="Proteomes" id="UP000002257"/>
    </source>
</evidence>
<dbReference type="RefSeq" id="WP_012590568.1">
    <property type="nucleotide sequence ID" value="NC_011666.1"/>
</dbReference>
<dbReference type="AlphaFoldDB" id="B8EI16"/>
<organism evidence="1 2">
    <name type="scientific">Methylocella silvestris (strain DSM 15510 / CIP 108128 / LMG 27833 / NCIMB 13906 / BL2)</name>
    <dbReference type="NCBI Taxonomy" id="395965"/>
    <lineage>
        <taxon>Bacteria</taxon>
        <taxon>Pseudomonadati</taxon>
        <taxon>Pseudomonadota</taxon>
        <taxon>Alphaproteobacteria</taxon>
        <taxon>Hyphomicrobiales</taxon>
        <taxon>Beijerinckiaceae</taxon>
        <taxon>Methylocella</taxon>
    </lineage>
</organism>
<dbReference type="EMBL" id="CP001280">
    <property type="protein sequence ID" value="ACK50498.1"/>
    <property type="molecule type" value="Genomic_DNA"/>
</dbReference>
<accession>B8EI16</accession>
<dbReference type="KEGG" id="msl:Msil_1548"/>
<gene>
    <name evidence="1" type="ordered locus">Msil_1548</name>
</gene>
<reference evidence="1 2" key="1">
    <citation type="journal article" date="2010" name="J. Bacteriol.">
        <title>Complete genome sequence of the aerobic facultative methanotroph Methylocella silvestris BL2.</title>
        <authorList>
            <person name="Chen Y."/>
            <person name="Crombie A."/>
            <person name="Rahman M.T."/>
            <person name="Dedysh S.N."/>
            <person name="Liesack W."/>
            <person name="Stott M.B."/>
            <person name="Alam M."/>
            <person name="Theisen A.R."/>
            <person name="Murrell J.C."/>
            <person name="Dunfield P.F."/>
        </authorList>
    </citation>
    <scope>NUCLEOTIDE SEQUENCE [LARGE SCALE GENOMIC DNA]</scope>
    <source>
        <strain evidence="2">DSM 15510 / CIP 108128 / LMG 27833 / NCIMB 13906 / BL2</strain>
    </source>
</reference>
<evidence type="ECO:0000313" key="1">
    <source>
        <dbReference type="EMBL" id="ACK50498.1"/>
    </source>
</evidence>